<dbReference type="SMART" id="SM00667">
    <property type="entry name" value="LisH"/>
    <property type="match status" value="1"/>
</dbReference>
<protein>
    <recommendedName>
        <fullName evidence="5">CTLH domain-containing protein</fullName>
    </recommendedName>
</protein>
<dbReference type="Proteomes" id="UP001229421">
    <property type="component" value="Unassembled WGS sequence"/>
</dbReference>
<dbReference type="PROSITE" id="PS50082">
    <property type="entry name" value="WD_REPEATS_2"/>
    <property type="match status" value="2"/>
</dbReference>
<keyword evidence="7" id="KW-1185">Reference proteome</keyword>
<evidence type="ECO:0000256" key="1">
    <source>
        <dbReference type="ARBA" id="ARBA00022574"/>
    </source>
</evidence>
<evidence type="ECO:0000313" key="7">
    <source>
        <dbReference type="Proteomes" id="UP001229421"/>
    </source>
</evidence>
<keyword evidence="2" id="KW-0677">Repeat</keyword>
<dbReference type="Pfam" id="PF21889">
    <property type="entry name" value="TPR1-like_2nd"/>
    <property type="match status" value="1"/>
</dbReference>
<dbReference type="SMART" id="SM00668">
    <property type="entry name" value="CTLH"/>
    <property type="match status" value="1"/>
</dbReference>
<dbReference type="InterPro" id="IPR006594">
    <property type="entry name" value="LisH"/>
</dbReference>
<dbReference type="Gene3D" id="2.130.10.10">
    <property type="entry name" value="YVTN repeat-like/Quinoprotein amine dehydrogenase"/>
    <property type="match status" value="3"/>
</dbReference>
<evidence type="ECO:0000259" key="5">
    <source>
        <dbReference type="PROSITE" id="PS50897"/>
    </source>
</evidence>
<accession>A0AAD8L4C2</accession>
<sequence length="1086" mass="121051">MATGLPKDLVLLILQFLNEEGYKQTAHRLESESGFFCDASFVEELVLKGEWDMLEKYFAGFISVNDNRYSVKMLFEIRKQRYIEALERKDRAKALEILNHDLKAFKTINEEVFKDMTQLLTMGDIRENPLLSKYSDCKTARAVLADELKKLIEANPDLQDKRQLPSIKSSRLRLLVNQSLNWQHQQCKNPKPTPDISTLLEDHVCVPTQAAASHQAQAPVTVTNQLMGPMLRANFLQQSLQQAEVHNFLATPRGQGHHPRPGQLVRAVHNAGDTELLLRRSRHFGMSEEMRNVPTSSVHRPTQSHIFNLLPTDELPKNVISIINQGSEVKTMDFHPQYQTLLLVGTSTGDISIWEIGSKMRIAYSNFSIWNINSCSIALQASLKKERHVSVNRVIWSLDGLLLGVAYSKHIVHIYSYRAGHDLQNHLEIEAHVGYVSDLAFTVQDQKLIIITCGEDKTIKVWDAVTGAGQHIFEGHNAPFLFSSDIDGKIKAWLYDDPVSKHDFETPGYIWTRLTYSTDGSRLFSSGSNNDRDLYLVEWNESEGTVKRAYHGLGKQFAGVVQFDTVKRFLAAGDEFSIKFWDMDNKLLLFSTNADGGLAASPCVRFSKDGILLAVSTCDNGVKILANPEGLRHVRSIENHPETQRLASTSTAKGPTVVIGLACSSSAGTNASRRDRSKPFPVTPAVNRDNQNMEDVRRRNTDEVEFLTIRRPKEITEPSELRSLRLPDCLLPVKVIRLMYTHSGSGIIALAYNAVHKLWKWQKNEQNPSGNATANVAPQLWQPASGILMTNDIGEANLEDAVPTFALSKNNSYVMSASGGKVSLFNLATFKIMTSFMEPPPATTCLVFHPNDNNILALGMADSSILIYNVRVSQRLNGHQKRVTGLAFAIDKKILVSSGADAQLCVWNTDTWEKITSKFLKLPSRKTNNPQAETRVQFNPNQTHFMVVHETQIAVYDPIKLDACMQWSPRSASGSIADAVYSCDGESIFVCVEDGSVSILTANHLNLKCRINYAAYMPSKRGAIRVCPNAIAAHPSDPNQLALGLTDGGVYVLEPLESDKQWGNDLSAETNAGPSTNHDQDQTRVA</sequence>
<feature type="repeat" description="WD" evidence="3">
    <location>
        <begin position="876"/>
        <end position="917"/>
    </location>
</feature>
<dbReference type="PROSITE" id="PS50294">
    <property type="entry name" value="WD_REPEATS_REGION"/>
    <property type="match status" value="2"/>
</dbReference>
<organism evidence="6 7">
    <name type="scientific">Tagetes erecta</name>
    <name type="common">African marigold</name>
    <dbReference type="NCBI Taxonomy" id="13708"/>
    <lineage>
        <taxon>Eukaryota</taxon>
        <taxon>Viridiplantae</taxon>
        <taxon>Streptophyta</taxon>
        <taxon>Embryophyta</taxon>
        <taxon>Tracheophyta</taxon>
        <taxon>Spermatophyta</taxon>
        <taxon>Magnoliopsida</taxon>
        <taxon>eudicotyledons</taxon>
        <taxon>Gunneridae</taxon>
        <taxon>Pentapetalae</taxon>
        <taxon>asterids</taxon>
        <taxon>campanulids</taxon>
        <taxon>Asterales</taxon>
        <taxon>Asteraceae</taxon>
        <taxon>Asteroideae</taxon>
        <taxon>Heliantheae alliance</taxon>
        <taxon>Tageteae</taxon>
        <taxon>Tagetes</taxon>
    </lineage>
</organism>
<evidence type="ECO:0000313" key="6">
    <source>
        <dbReference type="EMBL" id="KAK1434049.1"/>
    </source>
</evidence>
<dbReference type="SUPFAM" id="SSF50978">
    <property type="entry name" value="WD40 repeat-like"/>
    <property type="match status" value="1"/>
</dbReference>
<dbReference type="Pfam" id="PF00400">
    <property type="entry name" value="WD40"/>
    <property type="match status" value="2"/>
</dbReference>
<dbReference type="InterPro" id="IPR054080">
    <property type="entry name" value="TPR1-like_2nd"/>
</dbReference>
<feature type="compositionally biased region" description="Polar residues" evidence="4">
    <location>
        <begin position="1067"/>
        <end position="1077"/>
    </location>
</feature>
<comment type="caution">
    <text evidence="6">The sequence shown here is derived from an EMBL/GenBank/DDBJ whole genome shotgun (WGS) entry which is preliminary data.</text>
</comment>
<dbReference type="PROSITE" id="PS50896">
    <property type="entry name" value="LISH"/>
    <property type="match status" value="1"/>
</dbReference>
<dbReference type="Pfam" id="PF17814">
    <property type="entry name" value="LisH_TPL"/>
    <property type="match status" value="1"/>
</dbReference>
<dbReference type="InterPro" id="IPR054532">
    <property type="entry name" value="TPL_SMU1_LisH-like"/>
</dbReference>
<feature type="region of interest" description="Disordered" evidence="4">
    <location>
        <begin position="1062"/>
        <end position="1086"/>
    </location>
</feature>
<dbReference type="InterPro" id="IPR019775">
    <property type="entry name" value="WD40_repeat_CS"/>
</dbReference>
<feature type="repeat" description="WD" evidence="3">
    <location>
        <begin position="429"/>
        <end position="463"/>
    </location>
</feature>
<evidence type="ECO:0000256" key="3">
    <source>
        <dbReference type="PROSITE-ProRule" id="PRU00221"/>
    </source>
</evidence>
<dbReference type="PROSITE" id="PS00678">
    <property type="entry name" value="WD_REPEATS_1"/>
    <property type="match status" value="1"/>
</dbReference>
<dbReference type="InterPro" id="IPR001680">
    <property type="entry name" value="WD40_rpt"/>
</dbReference>
<dbReference type="InterPro" id="IPR027728">
    <property type="entry name" value="Topless_fam"/>
</dbReference>
<evidence type="ECO:0000256" key="4">
    <source>
        <dbReference type="SAM" id="MobiDB-lite"/>
    </source>
</evidence>
<feature type="region of interest" description="Disordered" evidence="4">
    <location>
        <begin position="667"/>
        <end position="695"/>
    </location>
</feature>
<dbReference type="PANTHER" id="PTHR44083">
    <property type="entry name" value="TOPLESS-RELATED PROTEIN 1-RELATED"/>
    <property type="match status" value="1"/>
</dbReference>
<name>A0AAD8L4C2_TARER</name>
<reference evidence="6" key="1">
    <citation type="journal article" date="2023" name="bioRxiv">
        <title>Improved chromosome-level genome assembly for marigold (Tagetes erecta).</title>
        <authorList>
            <person name="Jiang F."/>
            <person name="Yuan L."/>
            <person name="Wang S."/>
            <person name="Wang H."/>
            <person name="Xu D."/>
            <person name="Wang A."/>
            <person name="Fan W."/>
        </authorList>
    </citation>
    <scope>NUCLEOTIDE SEQUENCE</scope>
    <source>
        <strain evidence="6">WSJ</strain>
        <tissue evidence="6">Leaf</tissue>
    </source>
</reference>
<dbReference type="PANTHER" id="PTHR44083:SF48">
    <property type="entry name" value="TOPLESS-RELATED PROTEIN 4"/>
    <property type="match status" value="1"/>
</dbReference>
<dbReference type="InterPro" id="IPR048419">
    <property type="entry name" value="Topless_Znf"/>
</dbReference>
<dbReference type="Pfam" id="PF21359">
    <property type="entry name" value="zf_topless"/>
    <property type="match status" value="1"/>
</dbReference>
<dbReference type="SUPFAM" id="SSF50998">
    <property type="entry name" value="Quinoprotein alcohol dehydrogenase-like"/>
    <property type="match status" value="2"/>
</dbReference>
<dbReference type="SMART" id="SM00320">
    <property type="entry name" value="WD40"/>
    <property type="match status" value="7"/>
</dbReference>
<evidence type="ECO:0000256" key="2">
    <source>
        <dbReference type="ARBA" id="ARBA00022737"/>
    </source>
</evidence>
<dbReference type="EMBL" id="JAUHHV010000002">
    <property type="protein sequence ID" value="KAK1434049.1"/>
    <property type="molecule type" value="Genomic_DNA"/>
</dbReference>
<dbReference type="InterPro" id="IPR036322">
    <property type="entry name" value="WD40_repeat_dom_sf"/>
</dbReference>
<dbReference type="PROSITE" id="PS50897">
    <property type="entry name" value="CTLH"/>
    <property type="match status" value="1"/>
</dbReference>
<dbReference type="InterPro" id="IPR006595">
    <property type="entry name" value="CTLH_C"/>
</dbReference>
<dbReference type="InterPro" id="IPR011047">
    <property type="entry name" value="Quinoprotein_ADH-like_sf"/>
</dbReference>
<dbReference type="AlphaFoldDB" id="A0AAD8L4C2"/>
<gene>
    <name evidence="6" type="ORF">QVD17_10967</name>
</gene>
<feature type="domain" description="CTLH" evidence="5">
    <location>
        <begin position="35"/>
        <end position="93"/>
    </location>
</feature>
<keyword evidence="1 3" id="KW-0853">WD repeat</keyword>
<dbReference type="InterPro" id="IPR015943">
    <property type="entry name" value="WD40/YVTN_repeat-like_dom_sf"/>
</dbReference>
<proteinExistence type="predicted"/>
<dbReference type="GO" id="GO:0006355">
    <property type="term" value="P:regulation of DNA-templated transcription"/>
    <property type="evidence" value="ECO:0007669"/>
    <property type="project" value="InterPro"/>
</dbReference>